<organism evidence="2 3">
    <name type="scientific">Piscinibacter aquaticus</name>
    <dbReference type="NCBI Taxonomy" id="392597"/>
    <lineage>
        <taxon>Bacteria</taxon>
        <taxon>Pseudomonadati</taxon>
        <taxon>Pseudomonadota</taxon>
        <taxon>Betaproteobacteria</taxon>
        <taxon>Burkholderiales</taxon>
        <taxon>Sphaerotilaceae</taxon>
        <taxon>Piscinibacter</taxon>
    </lineage>
</organism>
<sequence length="168" mass="18327">MHLVIREESRGDESAIDQVTRDAFRDHPFSQQTEHRIVQSLRESGALRLSLVASLENRVVGHVAFSSVTIGGVDQGWWGMGPLSVTPQRQRCGIGSALVRSGLRRLRERDVPGCVVLGDPAFYARFGFAPQSGLVFPGPPADHFMAWAIERPAPAGEVAYHPAFAAQP</sequence>
<dbReference type="PROSITE" id="PS51186">
    <property type="entry name" value="GNAT"/>
    <property type="match status" value="1"/>
</dbReference>
<dbReference type="EMBL" id="VOPW01000001">
    <property type="protein sequence ID" value="TXC67009.1"/>
    <property type="molecule type" value="Genomic_DNA"/>
</dbReference>
<dbReference type="Gene3D" id="3.40.630.30">
    <property type="match status" value="1"/>
</dbReference>
<keyword evidence="2" id="KW-0808">Transferase</keyword>
<name>A0A5C6U2J3_9BURK</name>
<reference evidence="2 3" key="1">
    <citation type="submission" date="2019-08" db="EMBL/GenBank/DDBJ databases">
        <authorList>
            <person name="Khan S.A."/>
            <person name="Jeon C.O."/>
            <person name="Jeong S.E."/>
        </authorList>
    </citation>
    <scope>NUCLEOTIDE SEQUENCE [LARGE SCALE GENOMIC DNA]</scope>
    <source>
        <strain evidence="3">IMCC1728</strain>
    </source>
</reference>
<evidence type="ECO:0000259" key="1">
    <source>
        <dbReference type="PROSITE" id="PS51186"/>
    </source>
</evidence>
<dbReference type="AlphaFoldDB" id="A0A5C6U2J3"/>
<accession>A0A5C6U2J3</accession>
<dbReference type="SUPFAM" id="SSF55729">
    <property type="entry name" value="Acyl-CoA N-acyltransferases (Nat)"/>
    <property type="match status" value="1"/>
</dbReference>
<evidence type="ECO:0000313" key="2">
    <source>
        <dbReference type="EMBL" id="TXC67009.1"/>
    </source>
</evidence>
<comment type="caution">
    <text evidence="2">The sequence shown here is derived from an EMBL/GenBank/DDBJ whole genome shotgun (WGS) entry which is preliminary data.</text>
</comment>
<evidence type="ECO:0000313" key="3">
    <source>
        <dbReference type="Proteomes" id="UP000321832"/>
    </source>
</evidence>
<proteinExistence type="predicted"/>
<keyword evidence="3" id="KW-1185">Reference proteome</keyword>
<protein>
    <submittedName>
        <fullName evidence="2">N-acetyltransferase</fullName>
    </submittedName>
</protein>
<dbReference type="InterPro" id="IPR000182">
    <property type="entry name" value="GNAT_dom"/>
</dbReference>
<dbReference type="CDD" id="cd04301">
    <property type="entry name" value="NAT_SF"/>
    <property type="match status" value="1"/>
</dbReference>
<dbReference type="Proteomes" id="UP000321832">
    <property type="component" value="Unassembled WGS sequence"/>
</dbReference>
<dbReference type="Pfam" id="PF00583">
    <property type="entry name" value="Acetyltransf_1"/>
    <property type="match status" value="1"/>
</dbReference>
<dbReference type="GO" id="GO:0016747">
    <property type="term" value="F:acyltransferase activity, transferring groups other than amino-acyl groups"/>
    <property type="evidence" value="ECO:0007669"/>
    <property type="project" value="InterPro"/>
</dbReference>
<feature type="domain" description="N-acetyltransferase" evidence="1">
    <location>
        <begin position="3"/>
        <end position="154"/>
    </location>
</feature>
<dbReference type="InterPro" id="IPR016181">
    <property type="entry name" value="Acyl_CoA_acyltransferase"/>
</dbReference>
<gene>
    <name evidence="2" type="ORF">FSC37_18275</name>
</gene>